<name>D8TRZ7_VOLCA</name>
<keyword evidence="10" id="KW-1185">Reference proteome</keyword>
<dbReference type="GO" id="GO:0005375">
    <property type="term" value="F:copper ion transmembrane transporter activity"/>
    <property type="evidence" value="ECO:0007669"/>
    <property type="project" value="InterPro"/>
</dbReference>
<dbReference type="RefSeq" id="XP_002949112.1">
    <property type="nucleotide sequence ID" value="XM_002949066.1"/>
</dbReference>
<dbReference type="InterPro" id="IPR007274">
    <property type="entry name" value="Cop_transporter"/>
</dbReference>
<dbReference type="AlphaFoldDB" id="D8TRZ7"/>
<dbReference type="eggNOG" id="ENOG502S14K">
    <property type="taxonomic scope" value="Eukaryota"/>
</dbReference>
<dbReference type="Proteomes" id="UP000001058">
    <property type="component" value="Unassembled WGS sequence"/>
</dbReference>
<evidence type="ECO:0000256" key="5">
    <source>
        <dbReference type="ARBA" id="ARBA00022989"/>
    </source>
</evidence>
<keyword evidence="4" id="KW-0187">Copper transport</keyword>
<keyword evidence="6 7" id="KW-0472">Membrane</keyword>
<protein>
    <submittedName>
        <fullName evidence="9">Transmembrane copper transporter</fullName>
    </submittedName>
</protein>
<evidence type="ECO:0000256" key="2">
    <source>
        <dbReference type="ARBA" id="ARBA00006921"/>
    </source>
</evidence>
<keyword evidence="5 7" id="KW-1133">Transmembrane helix</keyword>
<gene>
    <name evidence="9" type="primary">ctr1</name>
    <name evidence="9" type="ORF">VOLCADRAFT_59175</name>
</gene>
<keyword evidence="8" id="KW-0732">Signal</keyword>
<evidence type="ECO:0000313" key="10">
    <source>
        <dbReference type="Proteomes" id="UP000001058"/>
    </source>
</evidence>
<organism evidence="10">
    <name type="scientific">Volvox carteri f. nagariensis</name>
    <dbReference type="NCBI Taxonomy" id="3068"/>
    <lineage>
        <taxon>Eukaryota</taxon>
        <taxon>Viridiplantae</taxon>
        <taxon>Chlorophyta</taxon>
        <taxon>core chlorophytes</taxon>
        <taxon>Chlorophyceae</taxon>
        <taxon>CS clade</taxon>
        <taxon>Chlamydomonadales</taxon>
        <taxon>Volvocaceae</taxon>
        <taxon>Volvox</taxon>
    </lineage>
</organism>
<evidence type="ECO:0000256" key="6">
    <source>
        <dbReference type="ARBA" id="ARBA00023136"/>
    </source>
</evidence>
<dbReference type="STRING" id="3068.D8TRZ7"/>
<comment type="subcellular location">
    <subcellularLocation>
        <location evidence="1">Membrane</location>
    </subcellularLocation>
</comment>
<dbReference type="KEGG" id="vcn:VOLCADRAFT_59175"/>
<reference evidence="9 10" key="1">
    <citation type="journal article" date="2010" name="Science">
        <title>Genomic analysis of organismal complexity in the multicellular green alga Volvox carteri.</title>
        <authorList>
            <person name="Prochnik S.E."/>
            <person name="Umen J."/>
            <person name="Nedelcu A.M."/>
            <person name="Hallmann A."/>
            <person name="Miller S.M."/>
            <person name="Nishii I."/>
            <person name="Ferris P."/>
            <person name="Kuo A."/>
            <person name="Mitros T."/>
            <person name="Fritz-Laylin L.K."/>
            <person name="Hellsten U."/>
            <person name="Chapman J."/>
            <person name="Simakov O."/>
            <person name="Rensing S.A."/>
            <person name="Terry A."/>
            <person name="Pangilinan J."/>
            <person name="Kapitonov V."/>
            <person name="Jurka J."/>
            <person name="Salamov A."/>
            <person name="Shapiro H."/>
            <person name="Schmutz J."/>
            <person name="Grimwood J."/>
            <person name="Lindquist E."/>
            <person name="Lucas S."/>
            <person name="Grigoriev I.V."/>
            <person name="Schmitt R."/>
            <person name="Kirk D."/>
            <person name="Rokhsar D.S."/>
        </authorList>
    </citation>
    <scope>NUCLEOTIDE SEQUENCE [LARGE SCALE GENOMIC DNA]</scope>
    <source>
        <strain evidence="10">f. Nagariensis / Eve</strain>
    </source>
</reference>
<keyword evidence="4" id="KW-0406">Ion transport</keyword>
<keyword evidence="3 7" id="KW-0812">Transmembrane</keyword>
<dbReference type="OrthoDB" id="73901at2759"/>
<evidence type="ECO:0000256" key="3">
    <source>
        <dbReference type="ARBA" id="ARBA00022692"/>
    </source>
</evidence>
<dbReference type="GO" id="GO:0016020">
    <property type="term" value="C:membrane"/>
    <property type="evidence" value="ECO:0007669"/>
    <property type="project" value="UniProtKB-SubCell"/>
</dbReference>
<dbReference type="EMBL" id="GL378334">
    <property type="protein sequence ID" value="EFJ49605.1"/>
    <property type="molecule type" value="Genomic_DNA"/>
</dbReference>
<keyword evidence="4" id="KW-0813">Transport</keyword>
<dbReference type="InParanoid" id="D8TRZ7"/>
<feature type="transmembrane region" description="Helical" evidence="7">
    <location>
        <begin position="510"/>
        <end position="531"/>
    </location>
</feature>
<dbReference type="PANTHER" id="PTHR12483:SF115">
    <property type="entry name" value="COPPER TRANSPORT PROTEIN"/>
    <property type="match status" value="1"/>
</dbReference>
<evidence type="ECO:0000256" key="4">
    <source>
        <dbReference type="ARBA" id="ARBA00022796"/>
    </source>
</evidence>
<proteinExistence type="inferred from homology"/>
<feature type="chain" id="PRO_5003123810" evidence="8">
    <location>
        <begin position="23"/>
        <end position="628"/>
    </location>
</feature>
<evidence type="ECO:0000256" key="1">
    <source>
        <dbReference type="ARBA" id="ARBA00004370"/>
    </source>
</evidence>
<feature type="signal peptide" evidence="8">
    <location>
        <begin position="1"/>
        <end position="22"/>
    </location>
</feature>
<sequence length="628" mass="67052">MAYLHSASLLLVLGTYLLFGVAQDICNTHHWDLQALHNYCTLAGRATYRSPACTIYRLCDSAPAALPSLVPALCNSERLFLTLCTDQPELSECCRFRRRLAVVPAHEGCIKPTALKLWSTQAVQKFLATRCSHGLGNTITSASTIAATECDLCTSPELCDASDPLLTYTTLCLEDSTAAGCEPWAEFCAHDPQAAAPALCVHPGGSALRTAVGLQSYPPPPPADPCILNSTDPSCKSYKYPDSAALANINTLCNSMPDMPGCAIARACASDRRRVSDKYCRPFVLLATLCHDMPGMRGCDSYKQLCKMGSVVEQCVVEGPVPRAPTTSQARKAVFGACADHPMSGCANCTSMDCPDPLASLAAICHEMPDMAACAGFWAFCEAAGQQDVAEWCSEDDDKYLPAMLMYFHQRTQELLLWKEWRPRTKGQYVGSVLAIVAMGVVATGLKTAKGALTLQWNHQRALRGVEPKVISVWVPRSGQGTEILAKAAITGISLTLDYFNMLIAMTFNVGFFCAVIAGYIIGTLLFSHVLENYAAILHQRRRDADAALKRRAPSQGRVAMANGNGSNGAGVALQANGNVVVAPLAGSAAAGAVVALGSHVTSDEDEGEEKLLLVLEGEGECNCVHSA</sequence>
<evidence type="ECO:0000256" key="7">
    <source>
        <dbReference type="SAM" id="Phobius"/>
    </source>
</evidence>
<keyword evidence="4" id="KW-0186">Copper</keyword>
<comment type="similarity">
    <text evidence="2">Belongs to the copper transporter (Ctr) (TC 1.A.56) family. SLC31A subfamily.</text>
</comment>
<evidence type="ECO:0000313" key="9">
    <source>
        <dbReference type="EMBL" id="EFJ49605.1"/>
    </source>
</evidence>
<dbReference type="Pfam" id="PF04145">
    <property type="entry name" value="Ctr"/>
    <property type="match status" value="1"/>
</dbReference>
<accession>D8TRZ7</accession>
<dbReference type="PANTHER" id="PTHR12483">
    <property type="entry name" value="SOLUTE CARRIER FAMILY 31 COPPER TRANSPORTERS"/>
    <property type="match status" value="1"/>
</dbReference>
<evidence type="ECO:0000256" key="8">
    <source>
        <dbReference type="SAM" id="SignalP"/>
    </source>
</evidence>
<dbReference type="GeneID" id="9616064"/>